<comment type="pathway">
    <text evidence="2 13">Lipid metabolism; malonyl-CoA biosynthesis; malonyl-CoA from acetyl-CoA: step 1/1.</text>
</comment>
<keyword evidence="17" id="KW-1185">Reference proteome</keyword>
<proteinExistence type="predicted"/>
<evidence type="ECO:0000256" key="8">
    <source>
        <dbReference type="ARBA" id="ARBA00022840"/>
    </source>
</evidence>
<dbReference type="Pfam" id="PF02785">
    <property type="entry name" value="Biotin_carb_C"/>
    <property type="match status" value="1"/>
</dbReference>
<dbReference type="GO" id="GO:0004075">
    <property type="term" value="F:biotin carboxylase activity"/>
    <property type="evidence" value="ECO:0007669"/>
    <property type="project" value="UniProtKB-EC"/>
</dbReference>
<dbReference type="InterPro" id="IPR011764">
    <property type="entry name" value="Biotin_carboxylation_dom"/>
</dbReference>
<evidence type="ECO:0000256" key="3">
    <source>
        <dbReference type="ARBA" id="ARBA00011750"/>
    </source>
</evidence>
<dbReference type="SUPFAM" id="SSF56059">
    <property type="entry name" value="Glutathione synthetase ATP-binding domain-like"/>
    <property type="match status" value="1"/>
</dbReference>
<dbReference type="Gene3D" id="3.30.470.20">
    <property type="entry name" value="ATP-grasp fold, B domain"/>
    <property type="match status" value="1"/>
</dbReference>
<evidence type="ECO:0000256" key="2">
    <source>
        <dbReference type="ARBA" id="ARBA00004956"/>
    </source>
</evidence>
<dbReference type="SMART" id="SM00878">
    <property type="entry name" value="Biotin_carb_C"/>
    <property type="match status" value="1"/>
</dbReference>
<reference evidence="16 17" key="1">
    <citation type="submission" date="2019-05" db="EMBL/GenBank/DDBJ databases">
        <title>Complete genome sequencing of Anaerostipes rhamnosivorans.</title>
        <authorList>
            <person name="Bui T.P.N."/>
            <person name="de Vos W.M."/>
        </authorList>
    </citation>
    <scope>NUCLEOTIDE SEQUENCE [LARGE SCALE GENOMIC DNA]</scope>
    <source>
        <strain evidence="16 17">1y2</strain>
    </source>
</reference>
<comment type="subunit">
    <text evidence="3 13">Acetyl-CoA carboxylase is a heterohexamer of biotin carboxyl carrier protein, biotin carboxylase and the two subunits of carboxyl transferase in a 2:2 complex.</text>
</comment>
<evidence type="ECO:0000259" key="15">
    <source>
        <dbReference type="PROSITE" id="PS50979"/>
    </source>
</evidence>
<comment type="function">
    <text evidence="1 13">This protein is a component of the acetyl coenzyme A carboxylase complex; first, biotin carboxylase catalyzes the carboxylation of the carrier protein and then the transcarboxylase transfers the carboxyl group to form malonyl-CoA.</text>
</comment>
<dbReference type="PROSITE" id="PS50979">
    <property type="entry name" value="BC"/>
    <property type="match status" value="1"/>
</dbReference>
<dbReference type="OrthoDB" id="9807469at2"/>
<dbReference type="PROSITE" id="PS00867">
    <property type="entry name" value="CPSASE_2"/>
    <property type="match status" value="1"/>
</dbReference>
<dbReference type="PROSITE" id="PS50975">
    <property type="entry name" value="ATP_GRASP"/>
    <property type="match status" value="1"/>
</dbReference>
<dbReference type="InterPro" id="IPR016185">
    <property type="entry name" value="PreATP-grasp_dom_sf"/>
</dbReference>
<dbReference type="FunFam" id="3.30.1490.20:FF:000018">
    <property type="entry name" value="Biotin carboxylase"/>
    <property type="match status" value="1"/>
</dbReference>
<dbReference type="GO" id="GO:0046872">
    <property type="term" value="F:metal ion binding"/>
    <property type="evidence" value="ECO:0007669"/>
    <property type="project" value="UniProtKB-KW"/>
</dbReference>
<dbReference type="SUPFAM" id="SSF52440">
    <property type="entry name" value="PreATP-grasp domain"/>
    <property type="match status" value="1"/>
</dbReference>
<dbReference type="InterPro" id="IPR011054">
    <property type="entry name" value="Rudment_hybrid_motif"/>
</dbReference>
<keyword evidence="8 12" id="KW-0067">ATP-binding</keyword>
<dbReference type="Pfam" id="PF02786">
    <property type="entry name" value="CPSase_L_D2"/>
    <property type="match status" value="1"/>
</dbReference>
<dbReference type="InterPro" id="IPR051602">
    <property type="entry name" value="ACC_Biotin_Carboxylase"/>
</dbReference>
<dbReference type="NCBIfam" id="NF004085">
    <property type="entry name" value="PRK05586.1"/>
    <property type="match status" value="1"/>
</dbReference>
<dbReference type="GO" id="GO:0006633">
    <property type="term" value="P:fatty acid biosynthetic process"/>
    <property type="evidence" value="ECO:0007669"/>
    <property type="project" value="UniProtKB-KW"/>
</dbReference>
<evidence type="ECO:0000313" key="17">
    <source>
        <dbReference type="Proteomes" id="UP000298653"/>
    </source>
</evidence>
<dbReference type="InterPro" id="IPR011761">
    <property type="entry name" value="ATP-grasp"/>
</dbReference>
<keyword evidence="9" id="KW-0460">Magnesium</keyword>
<keyword evidence="13" id="KW-0275">Fatty acid biosynthesis</keyword>
<dbReference type="EMBL" id="CP040058">
    <property type="protein sequence ID" value="QCP36694.1"/>
    <property type="molecule type" value="Genomic_DNA"/>
</dbReference>
<evidence type="ECO:0000259" key="14">
    <source>
        <dbReference type="PROSITE" id="PS50975"/>
    </source>
</evidence>
<dbReference type="Pfam" id="PF00289">
    <property type="entry name" value="Biotin_carb_N"/>
    <property type="match status" value="1"/>
</dbReference>
<keyword evidence="10 13" id="KW-0092">Biotin</keyword>
<evidence type="ECO:0000256" key="13">
    <source>
        <dbReference type="RuleBase" id="RU365063"/>
    </source>
</evidence>
<name>A0A4P8IKY3_9FIRM</name>
<evidence type="ECO:0000256" key="7">
    <source>
        <dbReference type="ARBA" id="ARBA00022741"/>
    </source>
</evidence>
<evidence type="ECO:0000256" key="12">
    <source>
        <dbReference type="PROSITE-ProRule" id="PRU00409"/>
    </source>
</evidence>
<keyword evidence="6" id="KW-0479">Metal-binding</keyword>
<dbReference type="InterPro" id="IPR005479">
    <property type="entry name" value="CPAse_ATP-bd"/>
</dbReference>
<dbReference type="Proteomes" id="UP000298653">
    <property type="component" value="Chromosome"/>
</dbReference>
<evidence type="ECO:0000256" key="5">
    <source>
        <dbReference type="ARBA" id="ARBA00022598"/>
    </source>
</evidence>
<keyword evidence="13" id="KW-0276">Fatty acid metabolism</keyword>
<dbReference type="NCBIfam" id="NF006367">
    <property type="entry name" value="PRK08591.1"/>
    <property type="match status" value="1"/>
</dbReference>
<evidence type="ECO:0000256" key="1">
    <source>
        <dbReference type="ARBA" id="ARBA00003761"/>
    </source>
</evidence>
<keyword evidence="13" id="KW-0443">Lipid metabolism</keyword>
<dbReference type="RefSeq" id="WP_137329877.1">
    <property type="nucleotide sequence ID" value="NZ_CP040058.1"/>
</dbReference>
<dbReference type="InterPro" id="IPR004549">
    <property type="entry name" value="Acetyl_CoA_COase_biotin_COase"/>
</dbReference>
<dbReference type="InterPro" id="IPR005482">
    <property type="entry name" value="Biotin_COase_C"/>
</dbReference>
<dbReference type="SUPFAM" id="SSF51246">
    <property type="entry name" value="Rudiment single hybrid motif"/>
    <property type="match status" value="1"/>
</dbReference>
<evidence type="ECO:0000256" key="4">
    <source>
        <dbReference type="ARBA" id="ARBA00013263"/>
    </source>
</evidence>
<dbReference type="AlphaFoldDB" id="A0A4P8IKY3"/>
<dbReference type="PROSITE" id="PS00866">
    <property type="entry name" value="CPSASE_1"/>
    <property type="match status" value="1"/>
</dbReference>
<keyword evidence="5 13" id="KW-0436">Ligase</keyword>
<evidence type="ECO:0000256" key="9">
    <source>
        <dbReference type="ARBA" id="ARBA00022842"/>
    </source>
</evidence>
<dbReference type="PANTHER" id="PTHR48095:SF2">
    <property type="entry name" value="BIOTIN CARBOXYLASE, CHLOROPLASTIC"/>
    <property type="match status" value="1"/>
</dbReference>
<evidence type="ECO:0000313" key="16">
    <source>
        <dbReference type="EMBL" id="QCP36694.1"/>
    </source>
</evidence>
<gene>
    <name evidence="16" type="ORF">AR1Y2_3240</name>
</gene>
<sequence length="460" mass="51263">MFKKILIANRGEIAVRIIRACREMDILSVAICSEADKDALHAQLADETVCIGPAAAKDSYLDMERVIGAAMAVGADAIHPGFGFLSENSKFVRMCEKCNISFIGPSADIIDKMGDKSAARKTMMEADVPVVPGTKDAVYEALEGRKIADEMGYPVMIKASAGGGGKGMRICEASEEFEHTFETAKREAENAFGDGTMYIEKYIRDPRHIEFQILADKYGNVIHLGERDCSIQRRHQKLIEESPSPAINKELREKMGAIAVKAAKAAGYYSAGTIEFLKDQDGNFYFIEMNTRIQVEHPVTEWVTGIDLIREQIRIAAGRHLTYQQKDIHIAGHAIEVRVNAEDTEHDFRPSPGVVTNVHFPGGKGVRIDSALFTGYQIPPFYDSMVAKLIVYDKNRKLALRKLKNALGELVLEGIKTNIDYQYDIINHQDFIEGNVDTGFIERFQKEREEEKESQGEASC</sequence>
<dbReference type="UniPathway" id="UPA00655">
    <property type="reaction ID" value="UER00711"/>
</dbReference>
<dbReference type="GO" id="GO:2001295">
    <property type="term" value="P:malonyl-CoA biosynthetic process"/>
    <property type="evidence" value="ECO:0007669"/>
    <property type="project" value="UniProtKB-UniPathway"/>
</dbReference>
<dbReference type="FunFam" id="3.40.50.20:FF:000010">
    <property type="entry name" value="Propionyl-CoA carboxylase subunit alpha"/>
    <property type="match status" value="1"/>
</dbReference>
<evidence type="ECO:0000256" key="11">
    <source>
        <dbReference type="ARBA" id="ARBA00048600"/>
    </source>
</evidence>
<comment type="catalytic activity">
    <reaction evidence="11 13">
        <text>N(6)-biotinyl-L-lysyl-[protein] + hydrogencarbonate + ATP = N(6)-carboxybiotinyl-L-lysyl-[protein] + ADP + phosphate + H(+)</text>
        <dbReference type="Rhea" id="RHEA:13501"/>
        <dbReference type="Rhea" id="RHEA-COMP:10505"/>
        <dbReference type="Rhea" id="RHEA-COMP:10506"/>
        <dbReference type="ChEBI" id="CHEBI:15378"/>
        <dbReference type="ChEBI" id="CHEBI:17544"/>
        <dbReference type="ChEBI" id="CHEBI:30616"/>
        <dbReference type="ChEBI" id="CHEBI:43474"/>
        <dbReference type="ChEBI" id="CHEBI:83144"/>
        <dbReference type="ChEBI" id="CHEBI:83145"/>
        <dbReference type="ChEBI" id="CHEBI:456216"/>
        <dbReference type="EC" id="6.3.4.14"/>
    </reaction>
</comment>
<organism evidence="16 17">
    <name type="scientific">Anaerostipes rhamnosivorans</name>
    <dbReference type="NCBI Taxonomy" id="1229621"/>
    <lineage>
        <taxon>Bacteria</taxon>
        <taxon>Bacillati</taxon>
        <taxon>Bacillota</taxon>
        <taxon>Clostridia</taxon>
        <taxon>Lachnospirales</taxon>
        <taxon>Lachnospiraceae</taxon>
        <taxon>Anaerostipes</taxon>
    </lineage>
</organism>
<dbReference type="KEGG" id="arf:AR1Y2_3240"/>
<evidence type="ECO:0000256" key="6">
    <source>
        <dbReference type="ARBA" id="ARBA00022723"/>
    </source>
</evidence>
<keyword evidence="7 12" id="KW-0547">Nucleotide-binding</keyword>
<accession>A0A4P8IKY3</accession>
<dbReference type="PANTHER" id="PTHR48095">
    <property type="entry name" value="PYRUVATE CARBOXYLASE SUBUNIT A"/>
    <property type="match status" value="1"/>
</dbReference>
<feature type="domain" description="Biotin carboxylation" evidence="15">
    <location>
        <begin position="1"/>
        <end position="446"/>
    </location>
</feature>
<protein>
    <recommendedName>
        <fullName evidence="4 13">Biotin carboxylase</fullName>
        <ecNumber evidence="4 13">6.3.4.14</ecNumber>
    </recommendedName>
    <alternativeName>
        <fullName evidence="13">Acetyl-coenzyme A carboxylase biotin carboxylase subunit A</fullName>
    </alternativeName>
</protein>
<dbReference type="InterPro" id="IPR005481">
    <property type="entry name" value="BC-like_N"/>
</dbReference>
<dbReference type="GO" id="GO:0005524">
    <property type="term" value="F:ATP binding"/>
    <property type="evidence" value="ECO:0007669"/>
    <property type="project" value="UniProtKB-UniRule"/>
</dbReference>
<keyword evidence="13" id="KW-0444">Lipid biosynthesis</keyword>
<feature type="domain" description="ATP-grasp" evidence="14">
    <location>
        <begin position="120"/>
        <end position="317"/>
    </location>
</feature>
<dbReference type="NCBIfam" id="TIGR00514">
    <property type="entry name" value="accC"/>
    <property type="match status" value="1"/>
</dbReference>
<evidence type="ECO:0000256" key="10">
    <source>
        <dbReference type="ARBA" id="ARBA00023267"/>
    </source>
</evidence>
<dbReference type="FunFam" id="3.30.470.20:FF:000028">
    <property type="entry name" value="Methylcrotonoyl-CoA carboxylase subunit alpha, mitochondrial"/>
    <property type="match status" value="1"/>
</dbReference>
<dbReference type="EC" id="6.3.4.14" evidence="4 13"/>